<keyword evidence="1" id="KW-0560">Oxidoreductase</keyword>
<evidence type="ECO:0000256" key="2">
    <source>
        <dbReference type="SAM" id="Phobius"/>
    </source>
</evidence>
<dbReference type="Gene3D" id="3.40.50.80">
    <property type="entry name" value="Nucleotide-binding domain of ferredoxin-NADP reductase (FNR) module"/>
    <property type="match status" value="1"/>
</dbReference>
<evidence type="ECO:0000256" key="1">
    <source>
        <dbReference type="ARBA" id="ARBA00023002"/>
    </source>
</evidence>
<feature type="transmembrane region" description="Helical" evidence="2">
    <location>
        <begin position="47"/>
        <end position="73"/>
    </location>
</feature>
<evidence type="ECO:0000259" key="3">
    <source>
        <dbReference type="PROSITE" id="PS51384"/>
    </source>
</evidence>
<keyword evidence="2" id="KW-0812">Transmembrane</keyword>
<dbReference type="InterPro" id="IPR050369">
    <property type="entry name" value="RBOH/FRE"/>
</dbReference>
<accession>A0A699K428</accession>
<comment type="caution">
    <text evidence="4">The sequence shown here is derived from an EMBL/GenBank/DDBJ whole genome shotgun (WGS) entry which is preliminary data.</text>
</comment>
<evidence type="ECO:0000313" key="4">
    <source>
        <dbReference type="EMBL" id="GFA73568.1"/>
    </source>
</evidence>
<organism evidence="4">
    <name type="scientific">Tanacetum cinerariifolium</name>
    <name type="common">Dalmatian daisy</name>
    <name type="synonym">Chrysanthemum cinerariifolium</name>
    <dbReference type="NCBI Taxonomy" id="118510"/>
    <lineage>
        <taxon>Eukaryota</taxon>
        <taxon>Viridiplantae</taxon>
        <taxon>Streptophyta</taxon>
        <taxon>Embryophyta</taxon>
        <taxon>Tracheophyta</taxon>
        <taxon>Spermatophyta</taxon>
        <taxon>Magnoliopsida</taxon>
        <taxon>eudicotyledons</taxon>
        <taxon>Gunneridae</taxon>
        <taxon>Pentapetalae</taxon>
        <taxon>asterids</taxon>
        <taxon>campanulids</taxon>
        <taxon>Asterales</taxon>
        <taxon>Asteraceae</taxon>
        <taxon>Asteroideae</taxon>
        <taxon>Anthemideae</taxon>
        <taxon>Anthemidinae</taxon>
        <taxon>Tanacetum</taxon>
    </lineage>
</organism>
<feature type="transmembrane region" description="Helical" evidence="2">
    <location>
        <begin position="286"/>
        <end position="312"/>
    </location>
</feature>
<keyword evidence="2" id="KW-1133">Transmembrane helix</keyword>
<dbReference type="Pfam" id="PF08022">
    <property type="entry name" value="FAD_binding_8"/>
    <property type="match status" value="1"/>
</dbReference>
<keyword evidence="2" id="KW-0472">Membrane</keyword>
<proteinExistence type="predicted"/>
<feature type="transmembrane region" description="Helical" evidence="2">
    <location>
        <begin position="324"/>
        <end position="344"/>
    </location>
</feature>
<dbReference type="PANTHER" id="PTHR11972:SF79">
    <property type="entry name" value="FERRIC REDUCTION OXIDASE 4-RELATED"/>
    <property type="match status" value="1"/>
</dbReference>
<dbReference type="Pfam" id="PF08030">
    <property type="entry name" value="NAD_binding_6"/>
    <property type="match status" value="1"/>
</dbReference>
<dbReference type="PROSITE" id="PS51384">
    <property type="entry name" value="FAD_FR"/>
    <property type="match status" value="1"/>
</dbReference>
<name>A0A699K428_TANCI</name>
<dbReference type="PANTHER" id="PTHR11972">
    <property type="entry name" value="NADPH OXIDASE"/>
    <property type="match status" value="1"/>
</dbReference>
<dbReference type="InterPro" id="IPR013121">
    <property type="entry name" value="Fe_red_NAD-bd_6"/>
</dbReference>
<feature type="non-terminal residue" evidence="4">
    <location>
        <position position="1"/>
    </location>
</feature>
<feature type="transmembrane region" description="Helical" evidence="2">
    <location>
        <begin position="6"/>
        <end position="26"/>
    </location>
</feature>
<dbReference type="AlphaFoldDB" id="A0A699K428"/>
<dbReference type="SUPFAM" id="SSF52343">
    <property type="entry name" value="Ferredoxin reductase-like, C-terminal NADP-linked domain"/>
    <property type="match status" value="1"/>
</dbReference>
<protein>
    <submittedName>
        <fullName evidence="4">Ferric reduction oxidase 4-like</fullName>
    </submittedName>
</protein>
<dbReference type="InterPro" id="IPR017927">
    <property type="entry name" value="FAD-bd_FR_type"/>
</dbReference>
<sequence>TNLMLFSFPIMFLASFGCIYLHFQTISTPKSTTVVKKSRLDIFKRPLIVMNPLGIVTATEFMFSAMFVVLLGWSLGNYLYIHDANFVAGMEYTPSSILFVNVPLISKMQWHPFTVTSNANMDPDTLSIAIKCQGTWSHKLYQQLSSSPIDRLQVSVEGPYGPASPHFLSGGSGIMPFISIIREISFQRARQQQQPNKNHTIPASVLLICAFKNSTDLSMLDLLLPLTSNSIPSDLSQINLQIQANITRETEQQQPLVSTKKPLQTIWFKPNTSDSPISPPLGPNSWLWLCVIITSSFIMFLIFLGILIRYHIYPVELAKGRSAYNYTFQTLWDMFFVCACWIVNLDSAKSDIPKIVSISY</sequence>
<dbReference type="EMBL" id="BKCJ010478106">
    <property type="protein sequence ID" value="GFA73568.1"/>
    <property type="molecule type" value="Genomic_DNA"/>
</dbReference>
<feature type="domain" description="FAD-binding FR-type" evidence="3">
    <location>
        <begin position="27"/>
        <end position="166"/>
    </location>
</feature>
<dbReference type="GO" id="GO:0005886">
    <property type="term" value="C:plasma membrane"/>
    <property type="evidence" value="ECO:0007669"/>
    <property type="project" value="TreeGrafter"/>
</dbReference>
<dbReference type="InterPro" id="IPR013112">
    <property type="entry name" value="FAD-bd_8"/>
</dbReference>
<gene>
    <name evidence="4" type="ORF">Tci_645540</name>
</gene>
<dbReference type="CDD" id="cd06186">
    <property type="entry name" value="NOX_Duox_like_FAD_NADP"/>
    <property type="match status" value="1"/>
</dbReference>
<reference evidence="4" key="1">
    <citation type="journal article" date="2019" name="Sci. Rep.">
        <title>Draft genome of Tanacetum cinerariifolium, the natural source of mosquito coil.</title>
        <authorList>
            <person name="Yamashiro T."/>
            <person name="Shiraishi A."/>
            <person name="Satake H."/>
            <person name="Nakayama K."/>
        </authorList>
    </citation>
    <scope>NUCLEOTIDE SEQUENCE</scope>
</reference>
<dbReference type="InterPro" id="IPR039261">
    <property type="entry name" value="FNR_nucleotide-bd"/>
</dbReference>
<dbReference type="GO" id="GO:0000293">
    <property type="term" value="F:ferric-chelate reductase activity"/>
    <property type="evidence" value="ECO:0007669"/>
    <property type="project" value="TreeGrafter"/>
</dbReference>